<name>B0CB22_ACAM1</name>
<accession>B0CB22</accession>
<gene>
    <name evidence="1" type="ordered locus">AM1_0456</name>
</gene>
<dbReference type="EMBL" id="CP000828">
    <property type="protein sequence ID" value="ABW25512.1"/>
    <property type="molecule type" value="Genomic_DNA"/>
</dbReference>
<dbReference type="Gene3D" id="3.30.1050.10">
    <property type="entry name" value="SCP2 sterol-binding domain"/>
    <property type="match status" value="1"/>
</dbReference>
<keyword evidence="2" id="KW-1185">Reference proteome</keyword>
<evidence type="ECO:0000313" key="2">
    <source>
        <dbReference type="Proteomes" id="UP000000268"/>
    </source>
</evidence>
<reference evidence="1 2" key="1">
    <citation type="journal article" date="2008" name="Proc. Natl. Acad. Sci. U.S.A.">
        <title>Niche adaptation and genome expansion in the chlorophyll d-producing cyanobacterium Acaryochloris marina.</title>
        <authorList>
            <person name="Swingley W.D."/>
            <person name="Chen M."/>
            <person name="Cheung P.C."/>
            <person name="Conrad A.L."/>
            <person name="Dejesa L.C."/>
            <person name="Hao J."/>
            <person name="Honchak B.M."/>
            <person name="Karbach L.E."/>
            <person name="Kurdoglu A."/>
            <person name="Lahiri S."/>
            <person name="Mastrian S.D."/>
            <person name="Miyashita H."/>
            <person name="Page L."/>
            <person name="Ramakrishna P."/>
            <person name="Satoh S."/>
            <person name="Sattley W.M."/>
            <person name="Shimada Y."/>
            <person name="Taylor H.L."/>
            <person name="Tomo T."/>
            <person name="Tsuchiya T."/>
            <person name="Wang Z.T."/>
            <person name="Raymond J."/>
            <person name="Mimuro M."/>
            <person name="Blankenship R.E."/>
            <person name="Touchman J.W."/>
        </authorList>
    </citation>
    <scope>NUCLEOTIDE SEQUENCE [LARGE SCALE GENOMIC DNA]</scope>
    <source>
        <strain evidence="2">MBIC 11017</strain>
    </source>
</reference>
<evidence type="ECO:0008006" key="3">
    <source>
        <dbReference type="Google" id="ProtNLM"/>
    </source>
</evidence>
<sequence>MSDLFSPTWMQAYLNQWNAEPELASALATIHFNSTIAYGFKDVAMPKGVLTSENGRAIKAKPYIDQPLNWDLRATPEDWQKWQSNGLSMMGLSMAYMSGKLKFEVGDYTSIIKDPRMVGPFLMSFSVMGRVLSHA</sequence>
<dbReference type="STRING" id="329726.AM1_0456"/>
<dbReference type="KEGG" id="amr:AM1_0456"/>
<dbReference type="InterPro" id="IPR036527">
    <property type="entry name" value="SCP2_sterol-bd_dom_sf"/>
</dbReference>
<organism evidence="1 2">
    <name type="scientific">Acaryochloris marina (strain MBIC 11017)</name>
    <dbReference type="NCBI Taxonomy" id="329726"/>
    <lineage>
        <taxon>Bacteria</taxon>
        <taxon>Bacillati</taxon>
        <taxon>Cyanobacteriota</taxon>
        <taxon>Cyanophyceae</taxon>
        <taxon>Acaryochloridales</taxon>
        <taxon>Acaryochloridaceae</taxon>
        <taxon>Acaryochloris</taxon>
    </lineage>
</organism>
<dbReference type="OrthoDB" id="459969at2"/>
<dbReference type="eggNOG" id="COG3255">
    <property type="taxonomic scope" value="Bacteria"/>
</dbReference>
<dbReference type="SUPFAM" id="SSF55718">
    <property type="entry name" value="SCP-like"/>
    <property type="match status" value="1"/>
</dbReference>
<dbReference type="Proteomes" id="UP000000268">
    <property type="component" value="Chromosome"/>
</dbReference>
<proteinExistence type="predicted"/>
<evidence type="ECO:0000313" key="1">
    <source>
        <dbReference type="EMBL" id="ABW25512.1"/>
    </source>
</evidence>
<dbReference type="AlphaFoldDB" id="B0CB22"/>
<dbReference type="HOGENOM" id="CLU_1926628_0_0_3"/>
<protein>
    <recommendedName>
        <fullName evidence="3">SCP2 domain-containing protein</fullName>
    </recommendedName>
</protein>
<dbReference type="RefSeq" id="WP_012161119.1">
    <property type="nucleotide sequence ID" value="NC_009925.1"/>
</dbReference>